<name>A0A1A8ID38_NOTKU</name>
<evidence type="ECO:0000313" key="1">
    <source>
        <dbReference type="EMBL" id="SBQ94993.1"/>
    </source>
</evidence>
<protein>
    <submittedName>
        <fullName evidence="1">Uncharacterized protein</fullName>
    </submittedName>
</protein>
<feature type="non-terminal residue" evidence="1">
    <location>
        <position position="1"/>
    </location>
</feature>
<organism evidence="1">
    <name type="scientific">Nothobranchius kuhntae</name>
    <name type="common">Beira killifish</name>
    <dbReference type="NCBI Taxonomy" id="321403"/>
    <lineage>
        <taxon>Eukaryota</taxon>
        <taxon>Metazoa</taxon>
        <taxon>Chordata</taxon>
        <taxon>Craniata</taxon>
        <taxon>Vertebrata</taxon>
        <taxon>Euteleostomi</taxon>
        <taxon>Actinopterygii</taxon>
        <taxon>Neopterygii</taxon>
        <taxon>Teleostei</taxon>
        <taxon>Neoteleostei</taxon>
        <taxon>Acanthomorphata</taxon>
        <taxon>Ovalentaria</taxon>
        <taxon>Atherinomorphae</taxon>
        <taxon>Cyprinodontiformes</taxon>
        <taxon>Nothobranchiidae</taxon>
        <taxon>Nothobranchius</taxon>
    </lineage>
</organism>
<dbReference type="EMBL" id="HAED01008781">
    <property type="protein sequence ID" value="SBQ94993.1"/>
    <property type="molecule type" value="Transcribed_RNA"/>
</dbReference>
<gene>
    <name evidence="1" type="primary">Sp-PppL_168</name>
</gene>
<reference evidence="1" key="2">
    <citation type="submission" date="2016-06" db="EMBL/GenBank/DDBJ databases">
        <title>The genome of a short-lived fish provides insights into sex chromosome evolution and the genetic control of aging.</title>
        <authorList>
            <person name="Reichwald K."/>
            <person name="Felder M."/>
            <person name="Petzold A."/>
            <person name="Koch P."/>
            <person name="Groth M."/>
            <person name="Platzer M."/>
        </authorList>
    </citation>
    <scope>NUCLEOTIDE SEQUENCE</scope>
    <source>
        <tissue evidence="1">Brain</tissue>
    </source>
</reference>
<proteinExistence type="predicted"/>
<feature type="non-terminal residue" evidence="1">
    <location>
        <position position="101"/>
    </location>
</feature>
<dbReference type="AlphaFoldDB" id="A0A1A8ID38"/>
<accession>A0A1A8ID38</accession>
<reference evidence="1" key="1">
    <citation type="submission" date="2016-05" db="EMBL/GenBank/DDBJ databases">
        <authorList>
            <person name="Lavstsen T."/>
            <person name="Jespersen J.S."/>
        </authorList>
    </citation>
    <scope>NUCLEOTIDE SEQUENCE</scope>
    <source>
        <tissue evidence="1">Brain</tissue>
    </source>
</reference>
<sequence length="101" mass="12132">VRFFTEVLQVKVEPAFSQPLHKNRSRNLRRSFHLLWTIMQSVLLRKSQMKSQQCWCSSVSSYVARFFKATHYNMFNFLKPLNIVWKKEPAAISFLFFFLHS</sequence>